<evidence type="ECO:0000313" key="4">
    <source>
        <dbReference type="Proteomes" id="UP001595478"/>
    </source>
</evidence>
<evidence type="ECO:0000256" key="2">
    <source>
        <dbReference type="SAM" id="Phobius"/>
    </source>
</evidence>
<evidence type="ECO:0000313" key="3">
    <source>
        <dbReference type="EMBL" id="MFC3121585.1"/>
    </source>
</evidence>
<protein>
    <submittedName>
        <fullName evidence="3">Uncharacterized protein</fullName>
    </submittedName>
</protein>
<comment type="caution">
    <text evidence="3">The sequence shown here is derived from an EMBL/GenBank/DDBJ whole genome shotgun (WGS) entry which is preliminary data.</text>
</comment>
<dbReference type="Proteomes" id="UP001595478">
    <property type="component" value="Unassembled WGS sequence"/>
</dbReference>
<keyword evidence="2" id="KW-0472">Membrane</keyword>
<name>A0ABV7FS97_9ALTE</name>
<keyword evidence="2" id="KW-1133">Transmembrane helix</keyword>
<dbReference type="EMBL" id="JBHRSW010000014">
    <property type="protein sequence ID" value="MFC3121585.1"/>
    <property type="molecule type" value="Genomic_DNA"/>
</dbReference>
<gene>
    <name evidence="3" type="ORF">ACFOHL_08115</name>
</gene>
<feature type="transmembrane region" description="Helical" evidence="2">
    <location>
        <begin position="12"/>
        <end position="33"/>
    </location>
</feature>
<evidence type="ECO:0000256" key="1">
    <source>
        <dbReference type="SAM" id="MobiDB-lite"/>
    </source>
</evidence>
<reference evidence="4" key="1">
    <citation type="journal article" date="2019" name="Int. J. Syst. Evol. Microbiol.">
        <title>The Global Catalogue of Microorganisms (GCM) 10K type strain sequencing project: providing services to taxonomists for standard genome sequencing and annotation.</title>
        <authorList>
            <consortium name="The Broad Institute Genomics Platform"/>
            <consortium name="The Broad Institute Genome Sequencing Center for Infectious Disease"/>
            <person name="Wu L."/>
            <person name="Ma J."/>
        </authorList>
    </citation>
    <scope>NUCLEOTIDE SEQUENCE [LARGE SCALE GENOMIC DNA]</scope>
    <source>
        <strain evidence="4">KCTC 52473</strain>
    </source>
</reference>
<dbReference type="RefSeq" id="WP_376919723.1">
    <property type="nucleotide sequence ID" value="NZ_JBHRSW010000014.1"/>
</dbReference>
<accession>A0ABV7FS97</accession>
<proteinExistence type="predicted"/>
<sequence>MLIDRLDGKNDKVWWMLSTAVVIVVLILDSFFVEPNLHHPIHEDPIHKDKIEHEENTQSLKNTEQHEKATDSTREPQALHTEWVAVAMPPLPASSQSVVTRIAGQQAVDNEILSPSVVAKHDQTPIQTEQLKKASALNNDALAHNYMASISKLSKKGFQIRMPNSAYERKKIGKFLYQCVGVKLASIERTHGQSGLAYLAEQQHNPSNVLRKIQGYIFDNERDLRKIYVSKGDLVRVYPAWFDLALSRHIAQNLAGEPLTAFSAEYILDKGLLQLRAIWLNNKKLAQIWTLARAC</sequence>
<keyword evidence="4" id="KW-1185">Reference proteome</keyword>
<keyword evidence="2" id="KW-0812">Transmembrane</keyword>
<feature type="region of interest" description="Disordered" evidence="1">
    <location>
        <begin position="55"/>
        <end position="75"/>
    </location>
</feature>
<feature type="compositionally biased region" description="Basic and acidic residues" evidence="1">
    <location>
        <begin position="63"/>
        <end position="74"/>
    </location>
</feature>
<organism evidence="3 4">
    <name type="scientific">Agaribacter flavus</name>
    <dbReference type="NCBI Taxonomy" id="1902781"/>
    <lineage>
        <taxon>Bacteria</taxon>
        <taxon>Pseudomonadati</taxon>
        <taxon>Pseudomonadota</taxon>
        <taxon>Gammaproteobacteria</taxon>
        <taxon>Alteromonadales</taxon>
        <taxon>Alteromonadaceae</taxon>
        <taxon>Agaribacter</taxon>
    </lineage>
</organism>